<protein>
    <submittedName>
        <fullName evidence="2">Uncharacterized protein</fullName>
    </submittedName>
</protein>
<dbReference type="Proteomes" id="UP000092321">
    <property type="component" value="Unassembled WGS sequence"/>
</dbReference>
<dbReference type="OrthoDB" id="3973099at2759"/>
<dbReference type="EMBL" id="LXPE01000232">
    <property type="protein sequence ID" value="OBA25121.1"/>
    <property type="molecule type" value="Genomic_DNA"/>
</dbReference>
<feature type="region of interest" description="Disordered" evidence="1">
    <location>
        <begin position="1"/>
        <end position="24"/>
    </location>
</feature>
<reference evidence="3" key="1">
    <citation type="journal article" date="2016" name="Proc. Natl. Acad. Sci. U.S.A.">
        <title>Comparative genomics of biotechnologically important yeasts.</title>
        <authorList>
            <person name="Riley R."/>
            <person name="Haridas S."/>
            <person name="Wolfe K.H."/>
            <person name="Lopes M.R."/>
            <person name="Hittinger C.T."/>
            <person name="Goeker M."/>
            <person name="Salamov A.A."/>
            <person name="Wisecaver J.H."/>
            <person name="Long T.M."/>
            <person name="Calvey C.H."/>
            <person name="Aerts A.L."/>
            <person name="Barry K.W."/>
            <person name="Choi C."/>
            <person name="Clum A."/>
            <person name="Coughlan A.Y."/>
            <person name="Deshpande S."/>
            <person name="Douglass A.P."/>
            <person name="Hanson S.J."/>
            <person name="Klenk H.-P."/>
            <person name="LaButti K.M."/>
            <person name="Lapidus A."/>
            <person name="Lindquist E.A."/>
            <person name="Lipzen A.M."/>
            <person name="Meier-Kolthoff J.P."/>
            <person name="Ohm R.A."/>
            <person name="Otillar R.P."/>
            <person name="Pangilinan J.L."/>
            <person name="Peng Y."/>
            <person name="Rokas A."/>
            <person name="Rosa C.A."/>
            <person name="Scheuner C."/>
            <person name="Sibirny A.A."/>
            <person name="Slot J.C."/>
            <person name="Stielow J.B."/>
            <person name="Sun H."/>
            <person name="Kurtzman C.P."/>
            <person name="Blackwell M."/>
            <person name="Grigoriev I.V."/>
            <person name="Jeffries T.W."/>
        </authorList>
    </citation>
    <scope>NUCLEOTIDE SEQUENCE [LARGE SCALE GENOMIC DNA]</scope>
    <source>
        <strain evidence="3">NRRL Y-1626</strain>
    </source>
</reference>
<dbReference type="AlphaFoldDB" id="A0A1B7T8Q7"/>
<sequence>MESINSINSFKRSSSSILSNSNASSQIPMKNLKKYLTTGDEAYLADGNGEEDSDEDLFMNNLYHQQQRKQQQDLMVNMTSSANLYALDEAEESVDEEEIERIKRETKKVDPSRSSTLGKVDSIDIDMGLNFGSHLLKATGSNNLSSDSNLKANNSKEYKKITPIDLYGDSDEIQNEDDKENDYIPSCSWFLGGNT</sequence>
<evidence type="ECO:0000256" key="1">
    <source>
        <dbReference type="SAM" id="MobiDB-lite"/>
    </source>
</evidence>
<gene>
    <name evidence="2" type="ORF">HANVADRAFT_50335</name>
</gene>
<evidence type="ECO:0000313" key="3">
    <source>
        <dbReference type="Proteomes" id="UP000092321"/>
    </source>
</evidence>
<comment type="caution">
    <text evidence="2">The sequence shown here is derived from an EMBL/GenBank/DDBJ whole genome shotgun (WGS) entry which is preliminary data.</text>
</comment>
<organism evidence="2 3">
    <name type="scientific">Hanseniaspora valbyensis NRRL Y-1626</name>
    <dbReference type="NCBI Taxonomy" id="766949"/>
    <lineage>
        <taxon>Eukaryota</taxon>
        <taxon>Fungi</taxon>
        <taxon>Dikarya</taxon>
        <taxon>Ascomycota</taxon>
        <taxon>Saccharomycotina</taxon>
        <taxon>Saccharomycetes</taxon>
        <taxon>Saccharomycodales</taxon>
        <taxon>Saccharomycodaceae</taxon>
        <taxon>Hanseniaspora</taxon>
    </lineage>
</organism>
<evidence type="ECO:0000313" key="2">
    <source>
        <dbReference type="EMBL" id="OBA25121.1"/>
    </source>
</evidence>
<proteinExistence type="predicted"/>
<keyword evidence="3" id="KW-1185">Reference proteome</keyword>
<name>A0A1B7T8Q7_9ASCO</name>
<accession>A0A1B7T8Q7</accession>